<feature type="compositionally biased region" description="Low complexity" evidence="1">
    <location>
        <begin position="91"/>
        <end position="106"/>
    </location>
</feature>
<comment type="caution">
    <text evidence="3">The sequence shown here is derived from an EMBL/GenBank/DDBJ whole genome shotgun (WGS) entry which is preliminary data.</text>
</comment>
<dbReference type="EMBL" id="LWDF02000630">
    <property type="protein sequence ID" value="KAE8244549.1"/>
    <property type="molecule type" value="Genomic_DNA"/>
</dbReference>
<accession>A0A177TDZ7</accession>
<sequence>MKFIGAATVLALSASLVAAEPIVQATAAPAKRQALPTDFSQYSDPNVLSSYYAQATSALDQAASAGAPSSILGPQRSSLDAAFSSAFSALSKAGKTGSSTSASTTSGSGGGDKGAASPALSFDLPVSLALTGVAGLFAAVFAL</sequence>
<evidence type="ECO:0000313" key="4">
    <source>
        <dbReference type="Proteomes" id="UP000077521"/>
    </source>
</evidence>
<evidence type="ECO:0000313" key="3">
    <source>
        <dbReference type="EMBL" id="KAE8244549.1"/>
    </source>
</evidence>
<keyword evidence="4" id="KW-1185">Reference proteome</keyword>
<gene>
    <name evidence="3" type="ORF">A4X13_0g6510</name>
</gene>
<evidence type="ECO:0000256" key="2">
    <source>
        <dbReference type="SAM" id="SignalP"/>
    </source>
</evidence>
<evidence type="ECO:0000256" key="1">
    <source>
        <dbReference type="SAM" id="MobiDB-lite"/>
    </source>
</evidence>
<feature type="region of interest" description="Disordered" evidence="1">
    <location>
        <begin position="91"/>
        <end position="114"/>
    </location>
</feature>
<name>A0A177TDZ7_9BASI</name>
<dbReference type="Proteomes" id="UP000077521">
    <property type="component" value="Unassembled WGS sequence"/>
</dbReference>
<reference evidence="3" key="2">
    <citation type="journal article" date="2019" name="IMA Fungus">
        <title>Genome sequencing and comparison of five Tilletia species to identify candidate genes for the detection of regulated species infecting wheat.</title>
        <authorList>
            <person name="Nguyen H.D.T."/>
            <person name="Sultana T."/>
            <person name="Kesanakurti P."/>
            <person name="Hambleton S."/>
        </authorList>
    </citation>
    <scope>NUCLEOTIDE SEQUENCE</scope>
    <source>
        <strain evidence="3">DAOMC 236416</strain>
    </source>
</reference>
<feature type="signal peptide" evidence="2">
    <location>
        <begin position="1"/>
        <end position="19"/>
    </location>
</feature>
<feature type="chain" id="PRO_5043579326" evidence="2">
    <location>
        <begin position="20"/>
        <end position="143"/>
    </location>
</feature>
<protein>
    <submittedName>
        <fullName evidence="3">Uncharacterized protein</fullName>
    </submittedName>
</protein>
<keyword evidence="2" id="KW-0732">Signal</keyword>
<proteinExistence type="predicted"/>
<reference evidence="3" key="1">
    <citation type="submission" date="2016-04" db="EMBL/GenBank/DDBJ databases">
        <authorList>
            <person name="Nguyen H.D."/>
            <person name="Samba Siva P."/>
            <person name="Cullis J."/>
            <person name="Levesque C.A."/>
            <person name="Hambleton S."/>
        </authorList>
    </citation>
    <scope>NUCLEOTIDE SEQUENCE</scope>
    <source>
        <strain evidence="3">DAOMC 236416</strain>
    </source>
</reference>
<organism evidence="3 4">
    <name type="scientific">Tilletia indica</name>
    <dbReference type="NCBI Taxonomy" id="43049"/>
    <lineage>
        <taxon>Eukaryota</taxon>
        <taxon>Fungi</taxon>
        <taxon>Dikarya</taxon>
        <taxon>Basidiomycota</taxon>
        <taxon>Ustilaginomycotina</taxon>
        <taxon>Exobasidiomycetes</taxon>
        <taxon>Tilletiales</taxon>
        <taxon>Tilletiaceae</taxon>
        <taxon>Tilletia</taxon>
    </lineage>
</organism>
<dbReference type="AlphaFoldDB" id="A0A177TDZ7"/>